<reference evidence="1 2" key="1">
    <citation type="submission" date="2018-02" db="EMBL/GenBank/DDBJ databases">
        <title>The genomes of Aspergillus section Nigri reveals drivers in fungal speciation.</title>
        <authorList>
            <consortium name="DOE Joint Genome Institute"/>
            <person name="Vesth T.C."/>
            <person name="Nybo J."/>
            <person name="Theobald S."/>
            <person name="Brandl J."/>
            <person name="Frisvad J.C."/>
            <person name="Nielsen K.F."/>
            <person name="Lyhne E.K."/>
            <person name="Kogle M.E."/>
            <person name="Kuo A."/>
            <person name="Riley R."/>
            <person name="Clum A."/>
            <person name="Nolan M."/>
            <person name="Lipzen A."/>
            <person name="Salamov A."/>
            <person name="Henrissat B."/>
            <person name="Wiebenga A."/>
            <person name="De vries R.P."/>
            <person name="Grigoriev I.V."/>
            <person name="Mortensen U.H."/>
            <person name="Andersen M.R."/>
            <person name="Baker S.E."/>
        </authorList>
    </citation>
    <scope>NUCLEOTIDE SEQUENCE [LARGE SCALE GENOMIC DNA]</scope>
    <source>
        <strain evidence="1 2">CBS 114.80</strain>
    </source>
</reference>
<dbReference type="AlphaFoldDB" id="A0A2V5ID96"/>
<accession>A0A2V5ID96</accession>
<sequence length="56" mass="6270">MIGIIVSMIQRPVFLFYRCLGMVGWLHGCMVSGIVAHPVIDECEWMTSIVGASERE</sequence>
<evidence type="ECO:0000313" key="2">
    <source>
        <dbReference type="Proteomes" id="UP000248817"/>
    </source>
</evidence>
<protein>
    <submittedName>
        <fullName evidence="1">Uncharacterized protein</fullName>
    </submittedName>
</protein>
<dbReference type="EMBL" id="KZ825479">
    <property type="protein sequence ID" value="PYI34051.1"/>
    <property type="molecule type" value="Genomic_DNA"/>
</dbReference>
<keyword evidence="2" id="KW-1185">Reference proteome</keyword>
<organism evidence="1 2">
    <name type="scientific">Aspergillus indologenus CBS 114.80</name>
    <dbReference type="NCBI Taxonomy" id="1450541"/>
    <lineage>
        <taxon>Eukaryota</taxon>
        <taxon>Fungi</taxon>
        <taxon>Dikarya</taxon>
        <taxon>Ascomycota</taxon>
        <taxon>Pezizomycotina</taxon>
        <taxon>Eurotiomycetes</taxon>
        <taxon>Eurotiomycetidae</taxon>
        <taxon>Eurotiales</taxon>
        <taxon>Aspergillaceae</taxon>
        <taxon>Aspergillus</taxon>
        <taxon>Aspergillus subgen. Circumdati</taxon>
    </lineage>
</organism>
<name>A0A2V5ID96_9EURO</name>
<dbReference type="Proteomes" id="UP000248817">
    <property type="component" value="Unassembled WGS sequence"/>
</dbReference>
<gene>
    <name evidence="1" type="ORF">BP00DRAFT_91686</name>
</gene>
<evidence type="ECO:0000313" key="1">
    <source>
        <dbReference type="EMBL" id="PYI34051.1"/>
    </source>
</evidence>
<proteinExistence type="predicted"/>